<evidence type="ECO:0000256" key="1">
    <source>
        <dbReference type="SAM" id="Phobius"/>
    </source>
</evidence>
<keyword evidence="1" id="KW-1133">Transmembrane helix</keyword>
<keyword evidence="1" id="KW-0812">Transmembrane</keyword>
<keyword evidence="1" id="KW-0472">Membrane</keyword>
<feature type="transmembrane region" description="Helical" evidence="1">
    <location>
        <begin position="185"/>
        <end position="207"/>
    </location>
</feature>
<dbReference type="eggNOG" id="ENOG503198W">
    <property type="taxonomic scope" value="Bacteria"/>
</dbReference>
<name>B3QUB7_CHLT3</name>
<dbReference type="Proteomes" id="UP000001208">
    <property type="component" value="Chromosome"/>
</dbReference>
<proteinExistence type="predicted"/>
<accession>B3QUB7</accession>
<sequence>MALEDYVPVIISLISFYWITQVARFFAKNTENLAKLALVVIASAGLLKATEKLIWAVTSEEVLWMRSSLFILNSVGFTFMAWIVWYAQKNSQSENGGIWRVPIALVASILALVSYAAFMLPGRTWFFIALAAASIANITMIFFLVKQSIKLKVPISVGLYVLYFVVILSMVFLSKSPSATTHFEWIKQAANTLAAIIFAVASWNLLLRAKSNRAAPH</sequence>
<dbReference type="EMBL" id="CP001100">
    <property type="protein sequence ID" value="ACF14366.1"/>
    <property type="molecule type" value="Genomic_DNA"/>
</dbReference>
<organism evidence="2 3">
    <name type="scientific">Chloroherpeton thalassium (strain ATCC 35110 / GB-78)</name>
    <dbReference type="NCBI Taxonomy" id="517418"/>
    <lineage>
        <taxon>Bacteria</taxon>
        <taxon>Pseudomonadati</taxon>
        <taxon>Chlorobiota</taxon>
        <taxon>Chlorobiia</taxon>
        <taxon>Chlorobiales</taxon>
        <taxon>Chloroherpetonaceae</taxon>
        <taxon>Chloroherpeton</taxon>
    </lineage>
</organism>
<dbReference type="HOGENOM" id="CLU_103268_0_0_10"/>
<keyword evidence="3" id="KW-1185">Reference proteome</keyword>
<dbReference type="KEGG" id="cts:Ctha_1912"/>
<dbReference type="AlphaFoldDB" id="B3QUB7"/>
<evidence type="ECO:0000313" key="3">
    <source>
        <dbReference type="Proteomes" id="UP000001208"/>
    </source>
</evidence>
<feature type="transmembrane region" description="Helical" evidence="1">
    <location>
        <begin position="124"/>
        <end position="145"/>
    </location>
</feature>
<gene>
    <name evidence="2" type="ordered locus">Ctha_1912</name>
</gene>
<feature type="transmembrane region" description="Helical" evidence="1">
    <location>
        <begin position="99"/>
        <end position="118"/>
    </location>
</feature>
<reference evidence="2 3" key="1">
    <citation type="submission" date="2008-06" db="EMBL/GenBank/DDBJ databases">
        <title>Complete sequence of Chloroherpeton thalassium ATCC 35110.</title>
        <authorList>
            <consortium name="US DOE Joint Genome Institute"/>
            <person name="Lucas S."/>
            <person name="Copeland A."/>
            <person name="Lapidus A."/>
            <person name="Glavina del Rio T."/>
            <person name="Dalin E."/>
            <person name="Tice H."/>
            <person name="Bruce D."/>
            <person name="Goodwin L."/>
            <person name="Pitluck S."/>
            <person name="Schmutz J."/>
            <person name="Larimer F."/>
            <person name="Land M."/>
            <person name="Hauser L."/>
            <person name="Kyrpides N."/>
            <person name="Mikhailova N."/>
            <person name="Liu Z."/>
            <person name="Li T."/>
            <person name="Zhao F."/>
            <person name="Overmann J."/>
            <person name="Bryant D.A."/>
            <person name="Richardson P."/>
        </authorList>
    </citation>
    <scope>NUCLEOTIDE SEQUENCE [LARGE SCALE GENOMIC DNA]</scope>
    <source>
        <strain evidence="3">ATCC 35110 / GB-78</strain>
    </source>
</reference>
<feature type="transmembrane region" description="Helical" evidence="1">
    <location>
        <begin position="69"/>
        <end position="87"/>
    </location>
</feature>
<dbReference type="STRING" id="517418.Ctha_1912"/>
<feature type="transmembrane region" description="Helical" evidence="1">
    <location>
        <begin position="33"/>
        <end position="49"/>
    </location>
</feature>
<evidence type="ECO:0000313" key="2">
    <source>
        <dbReference type="EMBL" id="ACF14366.1"/>
    </source>
</evidence>
<feature type="transmembrane region" description="Helical" evidence="1">
    <location>
        <begin position="157"/>
        <end position="173"/>
    </location>
</feature>
<protein>
    <submittedName>
        <fullName evidence="2">Uncharacterized protein</fullName>
    </submittedName>
</protein>
<feature type="transmembrane region" description="Helical" evidence="1">
    <location>
        <begin position="6"/>
        <end position="26"/>
    </location>
</feature>